<accession>A0AAV6VEJ8</accession>
<evidence type="ECO:0000313" key="1">
    <source>
        <dbReference type="EMBL" id="KAG8195225.1"/>
    </source>
</evidence>
<keyword evidence="2" id="KW-1185">Reference proteome</keyword>
<gene>
    <name evidence="1" type="ORF">JTE90_027966</name>
</gene>
<dbReference type="Proteomes" id="UP000827092">
    <property type="component" value="Unassembled WGS sequence"/>
</dbReference>
<proteinExistence type="predicted"/>
<name>A0AAV6VEJ8_9ARAC</name>
<protein>
    <recommendedName>
        <fullName evidence="3">MATH domain-containing protein</fullName>
    </recommendedName>
</protein>
<evidence type="ECO:0008006" key="3">
    <source>
        <dbReference type="Google" id="ProtNLM"/>
    </source>
</evidence>
<organism evidence="1 2">
    <name type="scientific">Oedothorax gibbosus</name>
    <dbReference type="NCBI Taxonomy" id="931172"/>
    <lineage>
        <taxon>Eukaryota</taxon>
        <taxon>Metazoa</taxon>
        <taxon>Ecdysozoa</taxon>
        <taxon>Arthropoda</taxon>
        <taxon>Chelicerata</taxon>
        <taxon>Arachnida</taxon>
        <taxon>Araneae</taxon>
        <taxon>Araneomorphae</taxon>
        <taxon>Entelegynae</taxon>
        <taxon>Araneoidea</taxon>
        <taxon>Linyphiidae</taxon>
        <taxon>Erigoninae</taxon>
        <taxon>Oedothorax</taxon>
    </lineage>
</organism>
<dbReference type="SUPFAM" id="SSF49599">
    <property type="entry name" value="TRAF domain-like"/>
    <property type="match status" value="1"/>
</dbReference>
<dbReference type="AlphaFoldDB" id="A0AAV6VEJ8"/>
<evidence type="ECO:0000313" key="2">
    <source>
        <dbReference type="Proteomes" id="UP000827092"/>
    </source>
</evidence>
<dbReference type="EMBL" id="JAFNEN010000091">
    <property type="protein sequence ID" value="KAG8195225.1"/>
    <property type="molecule type" value="Genomic_DNA"/>
</dbReference>
<comment type="caution">
    <text evidence="1">The sequence shown here is derived from an EMBL/GenBank/DDBJ whole genome shotgun (WGS) entry which is preliminary data.</text>
</comment>
<sequence>MDPNLSILFWEVCEELSKKSPTTKWKIGESVTSPVIRRDEDTSWTLRFYPSGVEETGAEEGLVFSLERDSCDVSVVVKVTIHLCHFTTPVKSYTMQCRFEEGDISYKCQLADVENIAKLGIFIPLQTLCVRVFLNFIDS</sequence>
<reference evidence="1 2" key="1">
    <citation type="journal article" date="2022" name="Nat. Ecol. Evol.">
        <title>A masculinizing supergene underlies an exaggerated male reproductive morph in a spider.</title>
        <authorList>
            <person name="Hendrickx F."/>
            <person name="De Corte Z."/>
            <person name="Sonet G."/>
            <person name="Van Belleghem S.M."/>
            <person name="Kostlbacher S."/>
            <person name="Vangestel C."/>
        </authorList>
    </citation>
    <scope>NUCLEOTIDE SEQUENCE [LARGE SCALE GENOMIC DNA]</scope>
    <source>
        <strain evidence="1">W744_W776</strain>
    </source>
</reference>